<evidence type="ECO:0000256" key="1">
    <source>
        <dbReference type="ARBA" id="ARBA00004651"/>
    </source>
</evidence>
<evidence type="ECO:0000256" key="6">
    <source>
        <dbReference type="SAM" id="Phobius"/>
    </source>
</evidence>
<keyword evidence="2" id="KW-1003">Cell membrane</keyword>
<dbReference type="RefSeq" id="WP_058527863.1">
    <property type="nucleotide sequence ID" value="NZ_CAAAHY010000005.1"/>
</dbReference>
<dbReference type="PATRIC" id="fig|448.7.peg.2933"/>
<evidence type="ECO:0000256" key="3">
    <source>
        <dbReference type="ARBA" id="ARBA00022692"/>
    </source>
</evidence>
<evidence type="ECO:0000313" key="8">
    <source>
        <dbReference type="Proteomes" id="UP000054773"/>
    </source>
</evidence>
<feature type="transmembrane region" description="Helical" evidence="6">
    <location>
        <begin position="79"/>
        <end position="96"/>
    </location>
</feature>
<evidence type="ECO:0000256" key="2">
    <source>
        <dbReference type="ARBA" id="ARBA00022475"/>
    </source>
</evidence>
<dbReference type="GO" id="GO:0005886">
    <property type="term" value="C:plasma membrane"/>
    <property type="evidence" value="ECO:0007669"/>
    <property type="project" value="UniProtKB-SubCell"/>
</dbReference>
<organism evidence="7 8">
    <name type="scientific">Legionella erythra</name>
    <dbReference type="NCBI Taxonomy" id="448"/>
    <lineage>
        <taxon>Bacteria</taxon>
        <taxon>Pseudomonadati</taxon>
        <taxon>Pseudomonadota</taxon>
        <taxon>Gammaproteobacteria</taxon>
        <taxon>Legionellales</taxon>
        <taxon>Legionellaceae</taxon>
        <taxon>Legionella</taxon>
    </lineage>
</organism>
<gene>
    <name evidence="7" type="primary">atpI</name>
    <name evidence="7" type="ORF">Lery_2792</name>
</gene>
<keyword evidence="4 6" id="KW-1133">Transmembrane helix</keyword>
<feature type="transmembrane region" description="Helical" evidence="6">
    <location>
        <begin position="102"/>
        <end position="122"/>
    </location>
</feature>
<accession>A0A0W0TG95</accession>
<dbReference type="EMBL" id="LNYA01000034">
    <property type="protein sequence ID" value="KTC94625.1"/>
    <property type="molecule type" value="Genomic_DNA"/>
</dbReference>
<name>A0A0W0TG95_LEGER</name>
<feature type="transmembrane region" description="Helical" evidence="6">
    <location>
        <begin position="39"/>
        <end position="59"/>
    </location>
</feature>
<protein>
    <submittedName>
        <fullName evidence="7">ATP synthase protein I</fullName>
    </submittedName>
</protein>
<feature type="transmembrane region" description="Helical" evidence="6">
    <location>
        <begin position="12"/>
        <end position="33"/>
    </location>
</feature>
<sequence length="131" mass="14716">MKNQQATSVVRSLLITQLLSTAVIALVLCLFYGRHDALSALLGGLVAVLPSFYFARTLFRHQGARAARKIIKSFYAGEALKILISIGLFILVFAFYKVKPLAFFLTYIVVVLNFWFTPLFLANKQNRPKSD</sequence>
<dbReference type="Proteomes" id="UP000054773">
    <property type="component" value="Unassembled WGS sequence"/>
</dbReference>
<dbReference type="AlphaFoldDB" id="A0A0W0TG95"/>
<reference evidence="7 8" key="1">
    <citation type="submission" date="2015-11" db="EMBL/GenBank/DDBJ databases">
        <title>Genomic analysis of 38 Legionella species identifies large and diverse effector repertoires.</title>
        <authorList>
            <person name="Burstein D."/>
            <person name="Amaro F."/>
            <person name="Zusman T."/>
            <person name="Lifshitz Z."/>
            <person name="Cohen O."/>
            <person name="Gilbert J.A."/>
            <person name="Pupko T."/>
            <person name="Shuman H.A."/>
            <person name="Segal G."/>
        </authorList>
    </citation>
    <scope>NUCLEOTIDE SEQUENCE [LARGE SCALE GENOMIC DNA]</scope>
    <source>
        <strain evidence="7 8">SE-32A-C8</strain>
    </source>
</reference>
<evidence type="ECO:0000256" key="4">
    <source>
        <dbReference type="ARBA" id="ARBA00022989"/>
    </source>
</evidence>
<comment type="subcellular location">
    <subcellularLocation>
        <location evidence="1">Cell membrane</location>
        <topology evidence="1">Multi-pass membrane protein</topology>
    </subcellularLocation>
</comment>
<evidence type="ECO:0000313" key="7">
    <source>
        <dbReference type="EMBL" id="KTC94625.1"/>
    </source>
</evidence>
<dbReference type="Pfam" id="PF03899">
    <property type="entry name" value="ATP-synt_I"/>
    <property type="match status" value="1"/>
</dbReference>
<evidence type="ECO:0000256" key="5">
    <source>
        <dbReference type="ARBA" id="ARBA00023136"/>
    </source>
</evidence>
<proteinExistence type="predicted"/>
<comment type="caution">
    <text evidence="7">The sequence shown here is derived from an EMBL/GenBank/DDBJ whole genome shotgun (WGS) entry which is preliminary data.</text>
</comment>
<keyword evidence="8" id="KW-1185">Reference proteome</keyword>
<keyword evidence="5 6" id="KW-0472">Membrane</keyword>
<keyword evidence="3 6" id="KW-0812">Transmembrane</keyword>
<dbReference type="OrthoDB" id="5702716at2"/>
<dbReference type="STRING" id="448.Lery_2792"/>
<dbReference type="InterPro" id="IPR005598">
    <property type="entry name" value="ATP_synth_I"/>
</dbReference>